<evidence type="ECO:0000313" key="2">
    <source>
        <dbReference type="EMBL" id="OGD53363.1"/>
    </source>
</evidence>
<dbReference type="AlphaFoldDB" id="A0A1F5DE53"/>
<dbReference type="InterPro" id="IPR036515">
    <property type="entry name" value="Transposase_17_sf"/>
</dbReference>
<accession>A0A1F5DE53</accession>
<proteinExistence type="predicted"/>
<dbReference type="Pfam" id="PF01797">
    <property type="entry name" value="Y1_Tnp"/>
    <property type="match status" value="1"/>
</dbReference>
<gene>
    <name evidence="2" type="ORF">A3J78_01130</name>
</gene>
<dbReference type="SMART" id="SM01321">
    <property type="entry name" value="Y1_Tnp"/>
    <property type="match status" value="1"/>
</dbReference>
<comment type="caution">
    <text evidence="2">The sequence shown here is derived from an EMBL/GenBank/DDBJ whole genome shotgun (WGS) entry which is preliminary data.</text>
</comment>
<dbReference type="EMBL" id="MEZJ01000038">
    <property type="protein sequence ID" value="OGD53363.1"/>
    <property type="molecule type" value="Genomic_DNA"/>
</dbReference>
<dbReference type="InterPro" id="IPR002686">
    <property type="entry name" value="Transposase_17"/>
</dbReference>
<dbReference type="GO" id="GO:0004803">
    <property type="term" value="F:transposase activity"/>
    <property type="evidence" value="ECO:0007669"/>
    <property type="project" value="InterPro"/>
</dbReference>
<protein>
    <recommendedName>
        <fullName evidence="1">Transposase IS200-like domain-containing protein</fullName>
    </recommendedName>
</protein>
<dbReference type="SUPFAM" id="SSF143422">
    <property type="entry name" value="Transposase IS200-like"/>
    <property type="match status" value="1"/>
</dbReference>
<feature type="domain" description="Transposase IS200-like" evidence="1">
    <location>
        <begin position="17"/>
        <end position="121"/>
    </location>
</feature>
<evidence type="ECO:0000259" key="1">
    <source>
        <dbReference type="SMART" id="SM01321"/>
    </source>
</evidence>
<reference evidence="2 3" key="1">
    <citation type="journal article" date="2016" name="Nat. Commun.">
        <title>Thousands of microbial genomes shed light on interconnected biogeochemical processes in an aquifer system.</title>
        <authorList>
            <person name="Anantharaman K."/>
            <person name="Brown C.T."/>
            <person name="Hug L.A."/>
            <person name="Sharon I."/>
            <person name="Castelle C.J."/>
            <person name="Probst A.J."/>
            <person name="Thomas B.C."/>
            <person name="Singh A."/>
            <person name="Wilkins M.J."/>
            <person name="Karaoz U."/>
            <person name="Brodie E.L."/>
            <person name="Williams K.H."/>
            <person name="Hubbard S.S."/>
            <person name="Banfield J.F."/>
        </authorList>
    </citation>
    <scope>NUCLEOTIDE SEQUENCE [LARGE SCALE GENOMIC DNA]</scope>
</reference>
<dbReference type="Gene3D" id="3.30.70.1290">
    <property type="entry name" value="Transposase IS200-like"/>
    <property type="match status" value="1"/>
</dbReference>
<organism evidence="2 3">
    <name type="scientific">Candidatus Beckwithbacteria bacterium RBG_13_35_6</name>
    <dbReference type="NCBI Taxonomy" id="1797456"/>
    <lineage>
        <taxon>Bacteria</taxon>
        <taxon>Candidatus Beckwithiibacteriota</taxon>
    </lineage>
</organism>
<dbReference type="GO" id="GO:0006313">
    <property type="term" value="P:DNA transposition"/>
    <property type="evidence" value="ECO:0007669"/>
    <property type="project" value="InterPro"/>
</dbReference>
<dbReference type="Proteomes" id="UP000178758">
    <property type="component" value="Unassembled WGS sequence"/>
</dbReference>
<dbReference type="PANTHER" id="PTHR34322">
    <property type="entry name" value="TRANSPOSASE, Y1_TNP DOMAIN-CONTAINING"/>
    <property type="match status" value="1"/>
</dbReference>
<dbReference type="GO" id="GO:0003677">
    <property type="term" value="F:DNA binding"/>
    <property type="evidence" value="ECO:0007669"/>
    <property type="project" value="InterPro"/>
</dbReference>
<name>A0A1F5DE53_9BACT</name>
<evidence type="ECO:0000313" key="3">
    <source>
        <dbReference type="Proteomes" id="UP000178758"/>
    </source>
</evidence>
<sequence length="188" mass="22461">MEKRIIFKNTQDYKTFSEILTYYLIPRQKVPSVFSKKPQEIVSRSVNMLCYCLMPNHFHLLLEQTKENGIVKFMNALGITYARYFNKKYNRVGSLFQGRFKAKLIDKDEYLLQLSKYIHLNPREIYQNPLSTYPYSSYRFYLYGGPKEFIDTKTILSYFDSTNKKLSYQSFVEDVDSDFEPIKLLTFE</sequence>
<dbReference type="PANTHER" id="PTHR34322:SF2">
    <property type="entry name" value="TRANSPOSASE IS200-LIKE DOMAIN-CONTAINING PROTEIN"/>
    <property type="match status" value="1"/>
</dbReference>